<dbReference type="EMBL" id="QTLC01000063">
    <property type="protein sequence ID" value="RDY69129.1"/>
    <property type="molecule type" value="Genomic_DNA"/>
</dbReference>
<evidence type="ECO:0000313" key="2">
    <source>
        <dbReference type="EMBL" id="RDY69129.1"/>
    </source>
</evidence>
<comment type="caution">
    <text evidence="2">The sequence shown here is derived from an EMBL/GenBank/DDBJ whole genome shotgun (WGS) entry which is preliminary data.</text>
</comment>
<dbReference type="Pfam" id="PF04892">
    <property type="entry name" value="VanZ"/>
    <property type="match status" value="1"/>
</dbReference>
<dbReference type="InterPro" id="IPR006976">
    <property type="entry name" value="VanZ-like"/>
</dbReference>
<proteinExistence type="predicted"/>
<evidence type="ECO:0000313" key="3">
    <source>
        <dbReference type="Proteomes" id="UP000257032"/>
    </source>
</evidence>
<sequence length="67" mass="7608">LPLGIIAPILFNSIYRYKHIIYVSMAIRVVIEVLQYNTSLGVFDVDDIILSLTGSLIGFSLYIKYIK</sequence>
<accession>A0A3D8VIG0</accession>
<feature type="non-terminal residue" evidence="2">
    <location>
        <position position="1"/>
    </location>
</feature>
<reference evidence="2 3" key="1">
    <citation type="submission" date="2018-08" db="EMBL/GenBank/DDBJ databases">
        <title>Genome sequence of strict halophilic Halobacillus trueperi SS1 isolated from Lunsu, a salty water body of North West Himalayas.</title>
        <authorList>
            <person name="Gupta S."/>
            <person name="Sharma P."/>
            <person name="Dev K."/>
            <person name="Baumler D."/>
            <person name="Sourirajan A."/>
        </authorList>
    </citation>
    <scope>NUCLEOTIDE SEQUENCE [LARGE SCALE GENOMIC DNA]</scope>
    <source>
        <strain evidence="2 3">SS1</strain>
    </source>
</reference>
<dbReference type="Proteomes" id="UP000257032">
    <property type="component" value="Unassembled WGS sequence"/>
</dbReference>
<protein>
    <submittedName>
        <fullName evidence="2">VanZ family protein</fullName>
    </submittedName>
</protein>
<organism evidence="2 3">
    <name type="scientific">Halobacillus trueperi</name>
    <dbReference type="NCBI Taxonomy" id="156205"/>
    <lineage>
        <taxon>Bacteria</taxon>
        <taxon>Bacillati</taxon>
        <taxon>Bacillota</taxon>
        <taxon>Bacilli</taxon>
        <taxon>Bacillales</taxon>
        <taxon>Bacillaceae</taxon>
        <taxon>Halobacillus</taxon>
    </lineage>
</organism>
<dbReference type="RefSeq" id="WP_147296342.1">
    <property type="nucleotide sequence ID" value="NZ_QTLC01000063.1"/>
</dbReference>
<name>A0A3D8VIG0_9BACI</name>
<dbReference type="AlphaFoldDB" id="A0A3D8VIG0"/>
<evidence type="ECO:0000259" key="1">
    <source>
        <dbReference type="Pfam" id="PF04892"/>
    </source>
</evidence>
<feature type="domain" description="VanZ-like" evidence="1">
    <location>
        <begin position="1"/>
        <end position="63"/>
    </location>
</feature>
<gene>
    <name evidence="2" type="ORF">DXT76_16890</name>
</gene>